<comment type="caution">
    <text evidence="2">The sequence shown here is derived from an EMBL/GenBank/DDBJ whole genome shotgun (WGS) entry which is preliminary data.</text>
</comment>
<keyword evidence="1" id="KW-0472">Membrane</keyword>
<keyword evidence="1" id="KW-1133">Transmembrane helix</keyword>
<evidence type="ECO:0000256" key="1">
    <source>
        <dbReference type="SAM" id="Phobius"/>
    </source>
</evidence>
<sequence length="89" mass="9839">MTGTRGLAATRRWRWPVHMDSLGSCTDISATRKWHREHDFFMAFSAVLMPPGFTIHLGATIHCQTAMVSCLCTAAVIILCWVKCSARGG</sequence>
<dbReference type="EMBL" id="MU863627">
    <property type="protein sequence ID" value="KAK4104244.1"/>
    <property type="molecule type" value="Genomic_DNA"/>
</dbReference>
<dbReference type="Proteomes" id="UP001305647">
    <property type="component" value="Unassembled WGS sequence"/>
</dbReference>
<keyword evidence="3" id="KW-1185">Reference proteome</keyword>
<feature type="transmembrane region" description="Helical" evidence="1">
    <location>
        <begin position="40"/>
        <end position="59"/>
    </location>
</feature>
<accession>A0AAN6Q660</accession>
<feature type="transmembrane region" description="Helical" evidence="1">
    <location>
        <begin position="65"/>
        <end position="82"/>
    </location>
</feature>
<protein>
    <submittedName>
        <fullName evidence="2">Uncharacterized protein</fullName>
    </submittedName>
</protein>
<evidence type="ECO:0000313" key="3">
    <source>
        <dbReference type="Proteomes" id="UP001305647"/>
    </source>
</evidence>
<name>A0AAN6Q660_9PEZI</name>
<reference evidence="2" key="1">
    <citation type="journal article" date="2023" name="Mol. Phylogenet. Evol.">
        <title>Genome-scale phylogeny and comparative genomics of the fungal order Sordariales.</title>
        <authorList>
            <person name="Hensen N."/>
            <person name="Bonometti L."/>
            <person name="Westerberg I."/>
            <person name="Brannstrom I.O."/>
            <person name="Guillou S."/>
            <person name="Cros-Aarteil S."/>
            <person name="Calhoun S."/>
            <person name="Haridas S."/>
            <person name="Kuo A."/>
            <person name="Mondo S."/>
            <person name="Pangilinan J."/>
            <person name="Riley R."/>
            <person name="LaButti K."/>
            <person name="Andreopoulos B."/>
            <person name="Lipzen A."/>
            <person name="Chen C."/>
            <person name="Yan M."/>
            <person name="Daum C."/>
            <person name="Ng V."/>
            <person name="Clum A."/>
            <person name="Steindorff A."/>
            <person name="Ohm R.A."/>
            <person name="Martin F."/>
            <person name="Silar P."/>
            <person name="Natvig D.O."/>
            <person name="Lalanne C."/>
            <person name="Gautier V."/>
            <person name="Ament-Velasquez S.L."/>
            <person name="Kruys A."/>
            <person name="Hutchinson M.I."/>
            <person name="Powell A.J."/>
            <person name="Barry K."/>
            <person name="Miller A.N."/>
            <person name="Grigoriev I.V."/>
            <person name="Debuchy R."/>
            <person name="Gladieux P."/>
            <person name="Hiltunen Thoren M."/>
            <person name="Johannesson H."/>
        </authorList>
    </citation>
    <scope>NUCLEOTIDE SEQUENCE</scope>
    <source>
        <strain evidence="2">CBS 757.83</strain>
    </source>
</reference>
<keyword evidence="1" id="KW-0812">Transmembrane</keyword>
<evidence type="ECO:0000313" key="2">
    <source>
        <dbReference type="EMBL" id="KAK4104244.1"/>
    </source>
</evidence>
<proteinExistence type="predicted"/>
<gene>
    <name evidence="2" type="ORF">N658DRAFT_248343</name>
</gene>
<dbReference type="AlphaFoldDB" id="A0AAN6Q660"/>
<reference evidence="2" key="2">
    <citation type="submission" date="2023-05" db="EMBL/GenBank/DDBJ databases">
        <authorList>
            <consortium name="Lawrence Berkeley National Laboratory"/>
            <person name="Steindorff A."/>
            <person name="Hensen N."/>
            <person name="Bonometti L."/>
            <person name="Westerberg I."/>
            <person name="Brannstrom I.O."/>
            <person name="Guillou S."/>
            <person name="Cros-Aarteil S."/>
            <person name="Calhoun S."/>
            <person name="Haridas S."/>
            <person name="Kuo A."/>
            <person name="Mondo S."/>
            <person name="Pangilinan J."/>
            <person name="Riley R."/>
            <person name="Labutti K."/>
            <person name="Andreopoulos B."/>
            <person name="Lipzen A."/>
            <person name="Chen C."/>
            <person name="Yanf M."/>
            <person name="Daum C."/>
            <person name="Ng V."/>
            <person name="Clum A."/>
            <person name="Ohm R."/>
            <person name="Martin F."/>
            <person name="Silar P."/>
            <person name="Natvig D."/>
            <person name="Lalanne C."/>
            <person name="Gautier V."/>
            <person name="Ament-Velasquez S.L."/>
            <person name="Kruys A."/>
            <person name="Hutchinson M.I."/>
            <person name="Powell A.J."/>
            <person name="Barry K."/>
            <person name="Miller A.N."/>
            <person name="Grigoriev I.V."/>
            <person name="Debuchy R."/>
            <person name="Gladieux P."/>
            <person name="Thoren M.H."/>
            <person name="Johannesson H."/>
        </authorList>
    </citation>
    <scope>NUCLEOTIDE SEQUENCE</scope>
    <source>
        <strain evidence="2">CBS 757.83</strain>
    </source>
</reference>
<organism evidence="2 3">
    <name type="scientific">Parathielavia hyrcaniae</name>
    <dbReference type="NCBI Taxonomy" id="113614"/>
    <lineage>
        <taxon>Eukaryota</taxon>
        <taxon>Fungi</taxon>
        <taxon>Dikarya</taxon>
        <taxon>Ascomycota</taxon>
        <taxon>Pezizomycotina</taxon>
        <taxon>Sordariomycetes</taxon>
        <taxon>Sordariomycetidae</taxon>
        <taxon>Sordariales</taxon>
        <taxon>Chaetomiaceae</taxon>
        <taxon>Parathielavia</taxon>
    </lineage>
</organism>